<dbReference type="Proteomes" id="UP000594001">
    <property type="component" value="Chromosome"/>
</dbReference>
<evidence type="ECO:0000313" key="3">
    <source>
        <dbReference type="Proteomes" id="UP000594001"/>
    </source>
</evidence>
<dbReference type="EMBL" id="CP054719">
    <property type="protein sequence ID" value="QOL20207.1"/>
    <property type="molecule type" value="Genomic_DNA"/>
</dbReference>
<accession>A0A7L9RUC6</accession>
<protein>
    <submittedName>
        <fullName evidence="2">COQ9 family protein</fullName>
    </submittedName>
</protein>
<dbReference type="RefSeq" id="WP_350331761.1">
    <property type="nucleotide sequence ID" value="NZ_CP054719.1"/>
</dbReference>
<sequence length="206" mass="23153">MHTSESILKSILQMSPFPGWNAAALHAALSDSISRLEFDLLFPNGTESLISAYHAYLVTLLSESILELSIDLGTTAKIRWMMHTHFEHILRHSEAERAALSELYHPSIAITAPAYVGQLTDVMWRAAGDESTDMNYYTKRISLGTVYVATLVYWHTSSAPIDGVMQFFDDRLDNLKSVTKGAKEYAPSPDNIMKNVRLLKAVFWDK</sequence>
<evidence type="ECO:0000313" key="2">
    <source>
        <dbReference type="EMBL" id="QOL20207.1"/>
    </source>
</evidence>
<proteinExistence type="predicted"/>
<dbReference type="InterPro" id="IPR012762">
    <property type="entry name" value="Ubiq_biosynth_COQ9"/>
</dbReference>
<dbReference type="Pfam" id="PF08511">
    <property type="entry name" value="COQ9"/>
    <property type="match status" value="1"/>
</dbReference>
<dbReference type="NCBIfam" id="TIGR02396">
    <property type="entry name" value="diverge_rpsU"/>
    <property type="match status" value="1"/>
</dbReference>
<dbReference type="GO" id="GO:0006744">
    <property type="term" value="P:ubiquinone biosynthetic process"/>
    <property type="evidence" value="ECO:0007669"/>
    <property type="project" value="InterPro"/>
</dbReference>
<feature type="domain" description="COQ9 C-terminal" evidence="1">
    <location>
        <begin position="114"/>
        <end position="178"/>
    </location>
</feature>
<dbReference type="KEGG" id="pbal:CPBP_00989"/>
<reference evidence="2 3" key="1">
    <citation type="submission" date="2020-06" db="EMBL/GenBank/DDBJ databases">
        <title>The endosymbiont of the kinetoplastid Bodo saltans is a Paracaedibacter-like alpha-proteobacterium possessing a putative toxin-antitoxin system.</title>
        <authorList>
            <person name="Midha S."/>
            <person name="Rigden D.J."/>
            <person name="Siozios S."/>
            <person name="Hurst G.D.D."/>
            <person name="Jackson A.P."/>
        </authorList>
    </citation>
    <scope>NUCLEOTIDE SEQUENCE [LARGE SCALE GENOMIC DNA]</scope>
    <source>
        <strain evidence="2">Lake Konstanz</strain>
    </source>
</reference>
<dbReference type="GO" id="GO:0008289">
    <property type="term" value="F:lipid binding"/>
    <property type="evidence" value="ECO:0007669"/>
    <property type="project" value="InterPro"/>
</dbReference>
<evidence type="ECO:0000259" key="1">
    <source>
        <dbReference type="Pfam" id="PF08511"/>
    </source>
</evidence>
<name>A0A7L9RUC6_9PROT</name>
<organism evidence="2 3">
    <name type="scientific">Candidatus Bodocaedibacter vickermanii</name>
    <dbReference type="NCBI Taxonomy" id="2741701"/>
    <lineage>
        <taxon>Bacteria</taxon>
        <taxon>Pseudomonadati</taxon>
        <taxon>Pseudomonadota</taxon>
        <taxon>Alphaproteobacteria</taxon>
        <taxon>Holosporales</taxon>
        <taxon>Candidatus Paracaedibacteraceae</taxon>
        <taxon>Candidatus Bodocaedibacter</taxon>
    </lineage>
</organism>
<keyword evidence="3" id="KW-1185">Reference proteome</keyword>
<dbReference type="Gene3D" id="1.10.357.10">
    <property type="entry name" value="Tetracycline Repressor, domain 2"/>
    <property type="match status" value="1"/>
</dbReference>
<dbReference type="InterPro" id="IPR013718">
    <property type="entry name" value="COQ9_C"/>
</dbReference>
<gene>
    <name evidence="2" type="ORF">CPBP_00989</name>
</gene>
<dbReference type="AlphaFoldDB" id="A0A7L9RUC6"/>